<evidence type="ECO:0000313" key="1">
    <source>
        <dbReference type="EMBL" id="CAA9365354.1"/>
    </source>
</evidence>
<accession>A0A6J4MPT1</accession>
<proteinExistence type="predicted"/>
<organism evidence="1">
    <name type="scientific">uncultured Gemmatimonadota bacterium</name>
    <dbReference type="NCBI Taxonomy" id="203437"/>
    <lineage>
        <taxon>Bacteria</taxon>
        <taxon>Pseudomonadati</taxon>
        <taxon>Gemmatimonadota</taxon>
        <taxon>environmental samples</taxon>
    </lineage>
</organism>
<name>A0A6J4MPT1_9BACT</name>
<sequence length="71" mass="7546">MTNEDADLLAEWLRSAAHAVDAYPAAADAEGALARIMRSEDQAPAYRATVDFIEHGLAFARAVLGETGEGQ</sequence>
<gene>
    <name evidence="1" type="ORF">AVDCRST_MAG68-5152</name>
</gene>
<reference evidence="1" key="1">
    <citation type="submission" date="2020-02" db="EMBL/GenBank/DDBJ databases">
        <authorList>
            <person name="Meier V. D."/>
        </authorList>
    </citation>
    <scope>NUCLEOTIDE SEQUENCE</scope>
    <source>
        <strain evidence="1">AVDCRST_MAG68</strain>
    </source>
</reference>
<dbReference type="AlphaFoldDB" id="A0A6J4MPT1"/>
<dbReference type="EMBL" id="CADCTW010000217">
    <property type="protein sequence ID" value="CAA9365354.1"/>
    <property type="molecule type" value="Genomic_DNA"/>
</dbReference>
<protein>
    <submittedName>
        <fullName evidence="1">Uncharacterized protein</fullName>
    </submittedName>
</protein>